<dbReference type="InterPro" id="IPR016195">
    <property type="entry name" value="Pol/histidinol_Pase-like"/>
</dbReference>
<dbReference type="NCBIfam" id="NF045780">
    <property type="entry name" value="TrlF_fam_ATP"/>
    <property type="match status" value="1"/>
</dbReference>
<sequence length="865" mass="100550">MKSVFSNGAEWIRADFHLHTKEDKEFKYDKDNKEYYKDYIDKLEEENIKIGIITNHNKFNKFEFTNLKKEASKRGIFLIPGVELSVNDGANGIHTLIAFKEEDWICNGNDHINSFIGSAFLGKDNYENENGRCKFGLIETIKILNSMNKDYFIVMAHIEQNSGFYNELNGGRIEEIAVDLNFDNILGFQKVRTRKFVDNLKQWIGKDKLPAFVEGSDPKCIDEIGKGEKTFLKVGDFSFDAVKLALCDYENRTSKEEFQLSRPIIKSISFQGGKLEGKEIDFSPFLNTLIGIRGSGKSTILELLRYGLDYNFDGEIIDKNYKDNLIYNSIGSGGKISIDVIDIYGKKYNIERLYNHGVHITNEAGEELSISVDSLIDNVLYFGQKDLSVSKDGYEHQILDKLLGNSRVTVIKKIDDKANELVDRIREWNKISNTQDKIEELNTNISNYEYKLNLYKELGIENKLDKQVEFKKDGLHLKNSKKAVNDFYTNLMTGFQDKKAKIEGLLSYESKYNQELNKETNNYITAIIQFINKISEEVDKIKSNEELLKNKYDEFKKLNESLEEEFADIKRKINIPNINPDEFVTISTKLEETKNEKENLNKLKSQSEELKNKINKVIKELNDLWLEDYKLYENKITKINESQKELKIEIKFKDNKAHYKNDLKEKLKGTGIRDNIFELIVNEYADYLEIFRDVYLGKNEFSSKLSPANYSKFIEKFEANFEDWAKYKTPNTINIYYHNKPLHEHSIGQRASALLLFLLTQEDNNLIIIDQPEDDLDNQIIYKELITKIKEMKPQVQFIFATHNANIPVLGDAEQVISCKYSDKSINFNFGSIDKSNIRENVVNIMEGGKEAFRRRNEIYKLWNC</sequence>
<organism evidence="2 3">
    <name type="scientific">Candidatus Clostridium stratigraminis</name>
    <dbReference type="NCBI Taxonomy" id="3381661"/>
    <lineage>
        <taxon>Bacteria</taxon>
        <taxon>Bacillati</taxon>
        <taxon>Bacillota</taxon>
        <taxon>Clostridia</taxon>
        <taxon>Eubacteriales</taxon>
        <taxon>Clostridiaceae</taxon>
        <taxon>Clostridium</taxon>
    </lineage>
</organism>
<feature type="coiled-coil region" evidence="1">
    <location>
        <begin position="531"/>
        <end position="649"/>
    </location>
</feature>
<comment type="caution">
    <text evidence="2">The sequence shown here is derived from an EMBL/GenBank/DDBJ whole genome shotgun (WGS) entry which is preliminary data.</text>
</comment>
<dbReference type="RefSeq" id="WP_406770859.1">
    <property type="nucleotide sequence ID" value="NZ_JBJHZZ010000017.1"/>
</dbReference>
<keyword evidence="1" id="KW-0175">Coiled coil</keyword>
<dbReference type="SUPFAM" id="SSF52540">
    <property type="entry name" value="P-loop containing nucleoside triphosphate hydrolases"/>
    <property type="match status" value="1"/>
</dbReference>
<name>A0ABW8TBP0_9CLOT</name>
<dbReference type="InterPro" id="IPR027417">
    <property type="entry name" value="P-loop_NTPase"/>
</dbReference>
<evidence type="ECO:0000313" key="3">
    <source>
        <dbReference type="Proteomes" id="UP001623591"/>
    </source>
</evidence>
<evidence type="ECO:0000256" key="1">
    <source>
        <dbReference type="SAM" id="Coils"/>
    </source>
</evidence>
<gene>
    <name evidence="2" type="ORF">ACJDUG_15885</name>
</gene>
<dbReference type="Proteomes" id="UP001623591">
    <property type="component" value="Unassembled WGS sequence"/>
</dbReference>
<dbReference type="SUPFAM" id="SSF89550">
    <property type="entry name" value="PHP domain-like"/>
    <property type="match status" value="1"/>
</dbReference>
<dbReference type="Gene3D" id="3.20.20.140">
    <property type="entry name" value="Metal-dependent hydrolases"/>
    <property type="match status" value="1"/>
</dbReference>
<evidence type="ECO:0000313" key="2">
    <source>
        <dbReference type="EMBL" id="MFL0248429.1"/>
    </source>
</evidence>
<dbReference type="InterPro" id="IPR054787">
    <property type="entry name" value="TrlF_ATPase"/>
</dbReference>
<feature type="coiled-coil region" evidence="1">
    <location>
        <begin position="431"/>
        <end position="458"/>
    </location>
</feature>
<reference evidence="2 3" key="1">
    <citation type="submission" date="2024-11" db="EMBL/GenBank/DDBJ databases">
        <authorList>
            <person name="Heng Y.C."/>
            <person name="Lim A.C.H."/>
            <person name="Lee J.K.Y."/>
            <person name="Kittelmann S."/>
        </authorList>
    </citation>
    <scope>NUCLEOTIDE SEQUENCE [LARGE SCALE GENOMIC DNA]</scope>
    <source>
        <strain evidence="2 3">WILCCON 0185</strain>
    </source>
</reference>
<dbReference type="EMBL" id="JBJHZZ010000017">
    <property type="protein sequence ID" value="MFL0248429.1"/>
    <property type="molecule type" value="Genomic_DNA"/>
</dbReference>
<protein>
    <submittedName>
        <fullName evidence="2">TrlF family AAA-like ATPase</fullName>
    </submittedName>
</protein>
<dbReference type="PANTHER" id="PTHR32182:SF22">
    <property type="entry name" value="ATP-DEPENDENT ENDONUCLEASE, OLD FAMILY-RELATED"/>
    <property type="match status" value="1"/>
</dbReference>
<dbReference type="Gene3D" id="3.40.50.300">
    <property type="entry name" value="P-loop containing nucleotide triphosphate hydrolases"/>
    <property type="match status" value="2"/>
</dbReference>
<dbReference type="PANTHER" id="PTHR32182">
    <property type="entry name" value="DNA REPLICATION AND REPAIR PROTEIN RECF"/>
    <property type="match status" value="1"/>
</dbReference>
<keyword evidence="3" id="KW-1185">Reference proteome</keyword>
<accession>A0ABW8TBP0</accession>
<proteinExistence type="predicted"/>